<dbReference type="Pfam" id="PF07075">
    <property type="entry name" value="NamZ_N"/>
    <property type="match status" value="1"/>
</dbReference>
<evidence type="ECO:0000259" key="3">
    <source>
        <dbReference type="Pfam" id="PF20732"/>
    </source>
</evidence>
<dbReference type="AlphaFoldDB" id="A0AAJ5WRQ9"/>
<feature type="domain" description="Peptidoglycan beta-N-acetylmuramidase NamZ N-terminal" evidence="2">
    <location>
        <begin position="46"/>
        <end position="265"/>
    </location>
</feature>
<name>A0AAJ5WRQ9_9BACT</name>
<accession>A0AAJ5WRQ9</accession>
<dbReference type="Pfam" id="PF20732">
    <property type="entry name" value="NamZ_C"/>
    <property type="match status" value="1"/>
</dbReference>
<proteinExistence type="predicted"/>
<reference evidence="4" key="1">
    <citation type="submission" date="2023-03" db="EMBL/GenBank/DDBJ databases">
        <title>Andean soil-derived lignocellulolytic bacterial consortium as a source of novel taxa and putative plastic-active enzymes.</title>
        <authorList>
            <person name="Diaz-Garcia L."/>
            <person name="Chuvochina M."/>
            <person name="Feuerriegel G."/>
            <person name="Bunk B."/>
            <person name="Sproer C."/>
            <person name="Streit W.R."/>
            <person name="Rodriguez L.M."/>
            <person name="Overmann J."/>
            <person name="Jimenez D.J."/>
        </authorList>
    </citation>
    <scope>NUCLEOTIDE SEQUENCE</scope>
    <source>
        <strain evidence="4">MAG 7</strain>
    </source>
</reference>
<evidence type="ECO:0000259" key="2">
    <source>
        <dbReference type="Pfam" id="PF07075"/>
    </source>
</evidence>
<dbReference type="PANTHER" id="PTHR42915:SF1">
    <property type="entry name" value="PEPTIDOGLYCAN BETA-N-ACETYLMURAMIDASE NAMZ"/>
    <property type="match status" value="1"/>
</dbReference>
<feature type="domain" description="Peptidoglycan beta-N-acetylmuramidase NamZ C-terminal" evidence="3">
    <location>
        <begin position="271"/>
        <end position="414"/>
    </location>
</feature>
<evidence type="ECO:0000313" key="5">
    <source>
        <dbReference type="Proteomes" id="UP001220610"/>
    </source>
</evidence>
<dbReference type="Gene3D" id="3.40.50.12170">
    <property type="entry name" value="Uncharacterised protein PF07075, DUF1343"/>
    <property type="match status" value="1"/>
</dbReference>
<dbReference type="GO" id="GO:0033922">
    <property type="term" value="F:peptidoglycan beta-N-acetylmuramidase activity"/>
    <property type="evidence" value="ECO:0007669"/>
    <property type="project" value="InterPro"/>
</dbReference>
<dbReference type="PIRSF" id="PIRSF016719">
    <property type="entry name" value="UCP016719"/>
    <property type="match status" value="1"/>
</dbReference>
<protein>
    <submittedName>
        <fullName evidence="4">DUF1343 domain-containing protein</fullName>
    </submittedName>
</protein>
<feature type="chain" id="PRO_5042513116" evidence="1">
    <location>
        <begin position="20"/>
        <end position="418"/>
    </location>
</feature>
<dbReference type="Gene3D" id="3.90.1150.140">
    <property type="match status" value="1"/>
</dbReference>
<evidence type="ECO:0000313" key="4">
    <source>
        <dbReference type="EMBL" id="WEK35333.1"/>
    </source>
</evidence>
<organism evidence="4 5">
    <name type="scientific">Candidatus Pseudobacter hemicellulosilyticus</name>
    <dbReference type="NCBI Taxonomy" id="3121375"/>
    <lineage>
        <taxon>Bacteria</taxon>
        <taxon>Pseudomonadati</taxon>
        <taxon>Bacteroidota</taxon>
        <taxon>Chitinophagia</taxon>
        <taxon>Chitinophagales</taxon>
        <taxon>Chitinophagaceae</taxon>
        <taxon>Pseudobacter</taxon>
    </lineage>
</organism>
<dbReference type="InterPro" id="IPR048503">
    <property type="entry name" value="NamZ_C"/>
</dbReference>
<evidence type="ECO:0000256" key="1">
    <source>
        <dbReference type="SAM" id="SignalP"/>
    </source>
</evidence>
<dbReference type="InterPro" id="IPR008302">
    <property type="entry name" value="NamZ"/>
</dbReference>
<dbReference type="InterPro" id="IPR048502">
    <property type="entry name" value="NamZ_N"/>
</dbReference>
<sequence>MRYLTCLIISILFLYPIKAQVTDSGPVKAAAEWPERYMPLLKGKKVAIFANHTSLVGNKNLVDTLHSQGVDIRRIFGPEHGFRGTADAGAKVANEKDPATGIPIVSLYGKKRRPSAEDLRDVDILIFDVQDVGTRFYTYISSLEECMNACIEQKKTLMVLDRPNPNGYYVDGPVLDTAFRSFIGMQPIPVVHGMTMAEYAQYLLCEERTKPADPYKLVQVGLQPNPREKSLPAAHFKLTVITIPYYDHQFQYAVPVGPSPNMPDMSAILRYPSTCFFEGTALSEGRGTDKPFQLIGHPDLPKTMVSFTPRSKPGAMDPKLKDKRCYGWDLSGNWRQLYKSINRQLQLTWLLEAYRLFPDKDSFFINKGVTFNRLAGGATLREQIKAGLTEEEIRLSWQPALEAFKQIRKKYLLYPDFE</sequence>
<gene>
    <name evidence="4" type="ORF">P0Y53_22810</name>
</gene>
<dbReference type="EMBL" id="CP119311">
    <property type="protein sequence ID" value="WEK35333.1"/>
    <property type="molecule type" value="Genomic_DNA"/>
</dbReference>
<dbReference type="PANTHER" id="PTHR42915">
    <property type="entry name" value="HYPOTHETICAL 460 KDA PROTEIN IN FEUA-SIGW INTERGENIC REGION [PRECURSOR]"/>
    <property type="match status" value="1"/>
</dbReference>
<keyword evidence="1" id="KW-0732">Signal</keyword>
<dbReference type="Proteomes" id="UP001220610">
    <property type="component" value="Chromosome"/>
</dbReference>
<feature type="signal peptide" evidence="1">
    <location>
        <begin position="1"/>
        <end position="19"/>
    </location>
</feature>